<protein>
    <submittedName>
        <fullName evidence="2">Uncharacterized protein</fullName>
    </submittedName>
</protein>
<evidence type="ECO:0000256" key="1">
    <source>
        <dbReference type="SAM" id="MobiDB-lite"/>
    </source>
</evidence>
<keyword evidence="3" id="KW-1185">Reference proteome</keyword>
<dbReference type="AlphaFoldDB" id="A0A1Y2B6L3"/>
<evidence type="ECO:0000313" key="2">
    <source>
        <dbReference type="EMBL" id="ORY29745.1"/>
    </source>
</evidence>
<gene>
    <name evidence="2" type="ORF">BCR39DRAFT_161036</name>
</gene>
<name>A0A1Y2B6L3_9TREE</name>
<accession>A0A1Y2B6L3</accession>
<feature type="region of interest" description="Disordered" evidence="1">
    <location>
        <begin position="1"/>
        <end position="106"/>
    </location>
</feature>
<evidence type="ECO:0000313" key="3">
    <source>
        <dbReference type="Proteomes" id="UP000193986"/>
    </source>
</evidence>
<sequence>MSTVEIPIETALQHAVARPSTSPKAGTKRKGRASVSGQRPSVNNARVTRRSALDGEAEPSRGEEENLIGHPSGGSTAKRRRQSSSRYNAQAEKINPNIDPALQDTGALSADAKTAGASSSQLSQHVSIIVCIPKKRIMV</sequence>
<organism evidence="2 3">
    <name type="scientific">Naematelia encephala</name>
    <dbReference type="NCBI Taxonomy" id="71784"/>
    <lineage>
        <taxon>Eukaryota</taxon>
        <taxon>Fungi</taxon>
        <taxon>Dikarya</taxon>
        <taxon>Basidiomycota</taxon>
        <taxon>Agaricomycotina</taxon>
        <taxon>Tremellomycetes</taxon>
        <taxon>Tremellales</taxon>
        <taxon>Naemateliaceae</taxon>
        <taxon>Naematelia</taxon>
    </lineage>
</organism>
<feature type="compositionally biased region" description="Polar residues" evidence="1">
    <location>
        <begin position="35"/>
        <end position="46"/>
    </location>
</feature>
<dbReference type="InParanoid" id="A0A1Y2B6L3"/>
<proteinExistence type="predicted"/>
<dbReference type="Proteomes" id="UP000193986">
    <property type="component" value="Unassembled WGS sequence"/>
</dbReference>
<reference evidence="2 3" key="1">
    <citation type="submission" date="2016-07" db="EMBL/GenBank/DDBJ databases">
        <title>Pervasive Adenine N6-methylation of Active Genes in Fungi.</title>
        <authorList>
            <consortium name="DOE Joint Genome Institute"/>
            <person name="Mondo S.J."/>
            <person name="Dannebaum R.O."/>
            <person name="Kuo R.C."/>
            <person name="Labutti K."/>
            <person name="Haridas S."/>
            <person name="Kuo A."/>
            <person name="Salamov A."/>
            <person name="Ahrendt S.R."/>
            <person name="Lipzen A."/>
            <person name="Sullivan W."/>
            <person name="Andreopoulos W.B."/>
            <person name="Clum A."/>
            <person name="Lindquist E."/>
            <person name="Daum C."/>
            <person name="Ramamoorthy G.K."/>
            <person name="Gryganskyi A."/>
            <person name="Culley D."/>
            <person name="Magnuson J.K."/>
            <person name="James T.Y."/>
            <person name="O'Malley M.A."/>
            <person name="Stajich J.E."/>
            <person name="Spatafora J.W."/>
            <person name="Visel A."/>
            <person name="Grigoriev I.V."/>
        </authorList>
    </citation>
    <scope>NUCLEOTIDE SEQUENCE [LARGE SCALE GENOMIC DNA]</scope>
    <source>
        <strain evidence="2 3">68-887.2</strain>
    </source>
</reference>
<dbReference type="EMBL" id="MCFC01000023">
    <property type="protein sequence ID" value="ORY29745.1"/>
    <property type="molecule type" value="Genomic_DNA"/>
</dbReference>
<comment type="caution">
    <text evidence="2">The sequence shown here is derived from an EMBL/GenBank/DDBJ whole genome shotgun (WGS) entry which is preliminary data.</text>
</comment>